<dbReference type="RefSeq" id="WP_317901105.1">
    <property type="nucleotide sequence ID" value="NZ_JAIRBC010000005.1"/>
</dbReference>
<comment type="caution">
    <text evidence="1">The sequence shown here is derived from an EMBL/GenBank/DDBJ whole genome shotgun (WGS) entry which is preliminary data.</text>
</comment>
<accession>A0AAE3JNK2</accession>
<protein>
    <submittedName>
        <fullName evidence="1">Na(+)-translocating NADH-quinone reductase subunit F</fullName>
    </submittedName>
</protein>
<evidence type="ECO:0000313" key="1">
    <source>
        <dbReference type="EMBL" id="MCG2459961.1"/>
    </source>
</evidence>
<gene>
    <name evidence="1" type="ORF">K8352_04325</name>
</gene>
<sequence length="154" mass="17173">MGTSKRLDRAIKKLYIAFYNGTLHPECSKSCAVGNILDNKDSWKHLSDSHGSLQLNYVGLVNQNLGRKFNGYSPVELLQIESEFLEGCGYVLPLNASNRKPKNPTDKEVLFQGLSKAIALLCALDGVENVMDYSRLFQSQNKTQPYAIAEVMEV</sequence>
<dbReference type="Proteomes" id="UP001200642">
    <property type="component" value="Unassembled WGS sequence"/>
</dbReference>
<keyword evidence="2" id="KW-1185">Reference proteome</keyword>
<evidence type="ECO:0000313" key="2">
    <source>
        <dbReference type="Proteomes" id="UP001200642"/>
    </source>
</evidence>
<organism evidence="1 2">
    <name type="scientific">Cerina litoralis</name>
    <dbReference type="NCBI Taxonomy" id="2874477"/>
    <lineage>
        <taxon>Bacteria</taxon>
        <taxon>Pseudomonadati</taxon>
        <taxon>Bacteroidota</taxon>
        <taxon>Flavobacteriia</taxon>
        <taxon>Flavobacteriales</taxon>
        <taxon>Flavobacteriaceae</taxon>
        <taxon>Cerina</taxon>
    </lineage>
</organism>
<proteinExistence type="predicted"/>
<name>A0AAE3JNK2_9FLAO</name>
<dbReference type="EMBL" id="JAIRBC010000005">
    <property type="protein sequence ID" value="MCG2459961.1"/>
    <property type="molecule type" value="Genomic_DNA"/>
</dbReference>
<reference evidence="1" key="1">
    <citation type="submission" date="2023-02" db="EMBL/GenBank/DDBJ databases">
        <title>Genome of Flavobacteriaceae gen. nov. sp. strain F89.</title>
        <authorList>
            <person name="Wang Y."/>
        </authorList>
    </citation>
    <scope>NUCLEOTIDE SEQUENCE</scope>
    <source>
        <strain evidence="1">F89</strain>
    </source>
</reference>
<dbReference type="AlphaFoldDB" id="A0AAE3JNK2"/>